<keyword evidence="2" id="KW-1185">Reference proteome</keyword>
<comment type="caution">
    <text evidence="1">The sequence shown here is derived from an EMBL/GenBank/DDBJ whole genome shotgun (WGS) entry which is preliminary data.</text>
</comment>
<dbReference type="InParanoid" id="A0A1X2GYU7"/>
<organism evidence="1 2">
    <name type="scientific">Syncephalastrum racemosum</name>
    <name type="common">Filamentous fungus</name>
    <dbReference type="NCBI Taxonomy" id="13706"/>
    <lineage>
        <taxon>Eukaryota</taxon>
        <taxon>Fungi</taxon>
        <taxon>Fungi incertae sedis</taxon>
        <taxon>Mucoromycota</taxon>
        <taxon>Mucoromycotina</taxon>
        <taxon>Mucoromycetes</taxon>
        <taxon>Mucorales</taxon>
        <taxon>Syncephalastraceae</taxon>
        <taxon>Syncephalastrum</taxon>
    </lineage>
</organism>
<accession>A0A1X2GYU7</accession>
<dbReference type="EMBL" id="MCGN01000021">
    <property type="protein sequence ID" value="ORY88940.1"/>
    <property type="molecule type" value="Genomic_DNA"/>
</dbReference>
<protein>
    <submittedName>
        <fullName evidence="1">Uncharacterized protein</fullName>
    </submittedName>
</protein>
<dbReference type="AlphaFoldDB" id="A0A1X2GYU7"/>
<dbReference type="Proteomes" id="UP000242180">
    <property type="component" value="Unassembled WGS sequence"/>
</dbReference>
<evidence type="ECO:0000313" key="2">
    <source>
        <dbReference type="Proteomes" id="UP000242180"/>
    </source>
</evidence>
<reference evidence="1 2" key="1">
    <citation type="submission" date="2016-07" db="EMBL/GenBank/DDBJ databases">
        <title>Pervasive Adenine N6-methylation of Active Genes in Fungi.</title>
        <authorList>
            <consortium name="DOE Joint Genome Institute"/>
            <person name="Mondo S.J."/>
            <person name="Dannebaum R.O."/>
            <person name="Kuo R.C."/>
            <person name="Labutti K."/>
            <person name="Haridas S."/>
            <person name="Kuo A."/>
            <person name="Salamov A."/>
            <person name="Ahrendt S.R."/>
            <person name="Lipzen A."/>
            <person name="Sullivan W."/>
            <person name="Andreopoulos W.B."/>
            <person name="Clum A."/>
            <person name="Lindquist E."/>
            <person name="Daum C."/>
            <person name="Ramamoorthy G.K."/>
            <person name="Gryganskyi A."/>
            <person name="Culley D."/>
            <person name="Magnuson J.K."/>
            <person name="James T.Y."/>
            <person name="O'Malley M.A."/>
            <person name="Stajich J.E."/>
            <person name="Spatafora J.W."/>
            <person name="Visel A."/>
            <person name="Grigoriev I.V."/>
        </authorList>
    </citation>
    <scope>NUCLEOTIDE SEQUENCE [LARGE SCALE GENOMIC DNA]</scope>
    <source>
        <strain evidence="1 2">NRRL 2496</strain>
    </source>
</reference>
<name>A0A1X2GYU7_SYNRA</name>
<evidence type="ECO:0000313" key="1">
    <source>
        <dbReference type="EMBL" id="ORY88940.1"/>
    </source>
</evidence>
<proteinExistence type="predicted"/>
<gene>
    <name evidence="1" type="ORF">BCR43DRAFT_509307</name>
</gene>
<sequence>MCLSMRLYPSAPAPCITLRTRKIKTNRPPRHTSKQCCRSDAPLLVRLSIAIRMPYNVNLEKRRNYHAEILIPVFAITSRYKLLYAKWPIPRARFASPIQIRTRTAVEFFEAVRMQTREYSVLVIFSII</sequence>